<feature type="region of interest" description="Disordered" evidence="1">
    <location>
        <begin position="40"/>
        <end position="66"/>
    </location>
</feature>
<dbReference type="InterPro" id="IPR038648">
    <property type="entry name" value="PHR_sf"/>
</dbReference>
<reference evidence="3" key="1">
    <citation type="submission" date="2022-10" db="EMBL/GenBank/DDBJ databases">
        <title>Genome assembly of Pristionchus species.</title>
        <authorList>
            <person name="Yoshida K."/>
            <person name="Sommer R.J."/>
        </authorList>
    </citation>
    <scope>NUCLEOTIDE SEQUENCE [LARGE SCALE GENOMIC DNA]</scope>
    <source>
        <strain evidence="3">RS5460</strain>
    </source>
</reference>
<sequence>QFEFRDAAVDSNNTSVVYGQIPEIYFKINDVVEINKMTSQSEVDKTDHDEHQLDARTGRNTQQDNGISIQEYATTLTVVFENVLLRYENQSV</sequence>
<keyword evidence="3" id="KW-1185">Reference proteome</keyword>
<feature type="non-terminal residue" evidence="2">
    <location>
        <position position="1"/>
    </location>
</feature>
<name>A0AAN5IET4_9BILA</name>
<gene>
    <name evidence="2" type="ORF">PMAYCL1PPCAC_32189</name>
</gene>
<protein>
    <submittedName>
        <fullName evidence="2">Uncharacterized protein</fullName>
    </submittedName>
</protein>
<dbReference type="Gene3D" id="2.60.120.820">
    <property type="entry name" value="PHR domain"/>
    <property type="match status" value="1"/>
</dbReference>
<proteinExistence type="predicted"/>
<organism evidence="2 3">
    <name type="scientific">Pristionchus mayeri</name>
    <dbReference type="NCBI Taxonomy" id="1317129"/>
    <lineage>
        <taxon>Eukaryota</taxon>
        <taxon>Metazoa</taxon>
        <taxon>Ecdysozoa</taxon>
        <taxon>Nematoda</taxon>
        <taxon>Chromadorea</taxon>
        <taxon>Rhabditida</taxon>
        <taxon>Rhabditina</taxon>
        <taxon>Diplogasteromorpha</taxon>
        <taxon>Diplogasteroidea</taxon>
        <taxon>Neodiplogasteridae</taxon>
        <taxon>Pristionchus</taxon>
    </lineage>
</organism>
<feature type="non-terminal residue" evidence="2">
    <location>
        <position position="92"/>
    </location>
</feature>
<evidence type="ECO:0000313" key="2">
    <source>
        <dbReference type="EMBL" id="GMR61994.1"/>
    </source>
</evidence>
<feature type="compositionally biased region" description="Basic and acidic residues" evidence="1">
    <location>
        <begin position="42"/>
        <end position="57"/>
    </location>
</feature>
<dbReference type="Proteomes" id="UP001328107">
    <property type="component" value="Unassembled WGS sequence"/>
</dbReference>
<evidence type="ECO:0000313" key="3">
    <source>
        <dbReference type="Proteomes" id="UP001328107"/>
    </source>
</evidence>
<evidence type="ECO:0000256" key="1">
    <source>
        <dbReference type="SAM" id="MobiDB-lite"/>
    </source>
</evidence>
<comment type="caution">
    <text evidence="2">The sequence shown here is derived from an EMBL/GenBank/DDBJ whole genome shotgun (WGS) entry which is preliminary data.</text>
</comment>
<dbReference type="AlphaFoldDB" id="A0AAN5IET4"/>
<accession>A0AAN5IET4</accession>
<dbReference type="EMBL" id="BTRK01000006">
    <property type="protein sequence ID" value="GMR61994.1"/>
    <property type="molecule type" value="Genomic_DNA"/>
</dbReference>